<evidence type="ECO:0000259" key="2">
    <source>
        <dbReference type="PROSITE" id="PS51029"/>
    </source>
</evidence>
<dbReference type="WBParaSite" id="PgR044_g013_t01">
    <property type="protein sequence ID" value="PgR044_g013_t01"/>
    <property type="gene ID" value="PgR044_g013"/>
</dbReference>
<dbReference type="PROSITE" id="PS51029">
    <property type="entry name" value="MADF"/>
    <property type="match status" value="1"/>
</dbReference>
<evidence type="ECO:0000256" key="1">
    <source>
        <dbReference type="SAM" id="MobiDB-lite"/>
    </source>
</evidence>
<dbReference type="AlphaFoldDB" id="A0A915BK47"/>
<evidence type="ECO:0000313" key="3">
    <source>
        <dbReference type="Proteomes" id="UP000887569"/>
    </source>
</evidence>
<proteinExistence type="predicted"/>
<organism evidence="3 4">
    <name type="scientific">Parascaris univalens</name>
    <name type="common">Nematode worm</name>
    <dbReference type="NCBI Taxonomy" id="6257"/>
    <lineage>
        <taxon>Eukaryota</taxon>
        <taxon>Metazoa</taxon>
        <taxon>Ecdysozoa</taxon>
        <taxon>Nematoda</taxon>
        <taxon>Chromadorea</taxon>
        <taxon>Rhabditida</taxon>
        <taxon>Spirurina</taxon>
        <taxon>Ascaridomorpha</taxon>
        <taxon>Ascaridoidea</taxon>
        <taxon>Ascarididae</taxon>
        <taxon>Parascaris</taxon>
    </lineage>
</organism>
<protein>
    <submittedName>
        <fullName evidence="4">MADF domain-containing protein</fullName>
    </submittedName>
</protein>
<dbReference type="Pfam" id="PF10545">
    <property type="entry name" value="MADF_DNA_bdg"/>
    <property type="match status" value="1"/>
</dbReference>
<name>A0A915BK47_PARUN</name>
<keyword evidence="3" id="KW-1185">Reference proteome</keyword>
<feature type="domain" description="MADF" evidence="2">
    <location>
        <begin position="27"/>
        <end position="122"/>
    </location>
</feature>
<reference evidence="4" key="1">
    <citation type="submission" date="2022-11" db="UniProtKB">
        <authorList>
            <consortium name="WormBaseParasite"/>
        </authorList>
    </citation>
    <scope>IDENTIFICATION</scope>
</reference>
<sequence>MTSELSSTIEDLFEMSSIVWTDDLRKCLIDAYQSRPPLWNHLDACYKNSALTTDLRNEVAAILSAKACVQISGDEVAKQWKSLKDQYLRFLGKVNRFSVGLERKLPKFKFSRRLQFFMPPRAAMFSQLTNTNWEVENRPSLSPREIKNEINGELTESIEEAVTSPPSSCQKRKNTEQELERSETALEITAIGDVIQRPTERERDVYDSLG</sequence>
<evidence type="ECO:0000313" key="4">
    <source>
        <dbReference type="WBParaSite" id="PgR044_g013_t01"/>
    </source>
</evidence>
<feature type="region of interest" description="Disordered" evidence="1">
    <location>
        <begin position="159"/>
        <end position="183"/>
    </location>
</feature>
<dbReference type="InterPro" id="IPR006578">
    <property type="entry name" value="MADF-dom"/>
</dbReference>
<dbReference type="SMART" id="SM00595">
    <property type="entry name" value="MADF"/>
    <property type="match status" value="1"/>
</dbReference>
<accession>A0A915BK47</accession>
<feature type="compositionally biased region" description="Basic and acidic residues" evidence="1">
    <location>
        <begin position="173"/>
        <end position="183"/>
    </location>
</feature>
<dbReference type="Proteomes" id="UP000887569">
    <property type="component" value="Unplaced"/>
</dbReference>